<name>A0A7S4T3T0_9STRA</name>
<feature type="compositionally biased region" description="Basic and acidic residues" evidence="1">
    <location>
        <begin position="276"/>
        <end position="306"/>
    </location>
</feature>
<gene>
    <name evidence="3" type="ORF">DBRI00130_LOCUS42382</name>
</gene>
<feature type="transmembrane region" description="Helical" evidence="2">
    <location>
        <begin position="186"/>
        <end position="205"/>
    </location>
</feature>
<protein>
    <submittedName>
        <fullName evidence="3">Uncharacterized protein</fullName>
    </submittedName>
</protein>
<reference evidence="3" key="1">
    <citation type="submission" date="2021-01" db="EMBL/GenBank/DDBJ databases">
        <authorList>
            <person name="Corre E."/>
            <person name="Pelletier E."/>
            <person name="Niang G."/>
            <person name="Scheremetjew M."/>
            <person name="Finn R."/>
            <person name="Kale V."/>
            <person name="Holt S."/>
            <person name="Cochrane G."/>
            <person name="Meng A."/>
            <person name="Brown T."/>
            <person name="Cohen L."/>
        </authorList>
    </citation>
    <scope>NUCLEOTIDE SEQUENCE</scope>
    <source>
        <strain evidence="3">GSO104</strain>
    </source>
</reference>
<dbReference type="EMBL" id="HBNS01058950">
    <property type="protein sequence ID" value="CAE4664540.1"/>
    <property type="molecule type" value="Transcribed_RNA"/>
</dbReference>
<feature type="compositionally biased region" description="Basic residues" evidence="1">
    <location>
        <begin position="260"/>
        <end position="275"/>
    </location>
</feature>
<feature type="region of interest" description="Disordered" evidence="1">
    <location>
        <begin position="249"/>
        <end position="333"/>
    </location>
</feature>
<evidence type="ECO:0000256" key="2">
    <source>
        <dbReference type="SAM" id="Phobius"/>
    </source>
</evidence>
<sequence length="333" mass="37564">MSCSRGNFINSFFTYDGADTLLDAVGKYPSVFYECDINEQCDAGYYRSSYANGYYMSNADCVTSGGGFMSSTMGCSRGGKFAMAEFTGQSCRGTDFFDIVDPMHSYNRQMNHVGCSQVWSRGSDTSSALETLLKNSWSCDVNLYPDTCPDPYGKKVRYDYALRAVAHGQNPTTAIVNMRLKLPLRILGSLLFIGGILLRFLGYYIHKRERIRGNGGGLRGILRVLSDDNEAYRKKLAERRLEAQMLAAQNIHKSVDKTENKKHKKKTSPKKSKREGKREGRREGKRESRREGKRDKKRERSKEKMHSFSSRSGSYSEGWDIESTPSPGDYVGI</sequence>
<dbReference type="AlphaFoldDB" id="A0A7S4T3T0"/>
<keyword evidence="2" id="KW-0472">Membrane</keyword>
<proteinExistence type="predicted"/>
<evidence type="ECO:0000313" key="3">
    <source>
        <dbReference type="EMBL" id="CAE4664540.1"/>
    </source>
</evidence>
<accession>A0A7S4T3T0</accession>
<keyword evidence="2" id="KW-0812">Transmembrane</keyword>
<organism evidence="3">
    <name type="scientific">Ditylum brightwellii</name>
    <dbReference type="NCBI Taxonomy" id="49249"/>
    <lineage>
        <taxon>Eukaryota</taxon>
        <taxon>Sar</taxon>
        <taxon>Stramenopiles</taxon>
        <taxon>Ochrophyta</taxon>
        <taxon>Bacillariophyta</taxon>
        <taxon>Mediophyceae</taxon>
        <taxon>Lithodesmiophycidae</taxon>
        <taxon>Lithodesmiales</taxon>
        <taxon>Lithodesmiaceae</taxon>
        <taxon>Ditylum</taxon>
    </lineage>
</organism>
<feature type="compositionally biased region" description="Low complexity" evidence="1">
    <location>
        <begin position="307"/>
        <end position="316"/>
    </location>
</feature>
<keyword evidence="2" id="KW-1133">Transmembrane helix</keyword>
<evidence type="ECO:0000256" key="1">
    <source>
        <dbReference type="SAM" id="MobiDB-lite"/>
    </source>
</evidence>